<evidence type="ECO:0000259" key="7">
    <source>
        <dbReference type="Pfam" id="PF05154"/>
    </source>
</evidence>
<evidence type="ECO:0000256" key="2">
    <source>
        <dbReference type="ARBA" id="ARBA00022692"/>
    </source>
</evidence>
<dbReference type="InterPro" id="IPR007829">
    <property type="entry name" value="TM2"/>
</dbReference>
<keyword evidence="3 6" id="KW-1133">Transmembrane helix</keyword>
<gene>
    <name evidence="8" type="ORF">NUM_70220</name>
</gene>
<protein>
    <recommendedName>
        <fullName evidence="7">TM2 domain-containing protein</fullName>
    </recommendedName>
</protein>
<dbReference type="InterPro" id="IPR050932">
    <property type="entry name" value="TM2D1-3-like"/>
</dbReference>
<evidence type="ECO:0000256" key="1">
    <source>
        <dbReference type="ARBA" id="ARBA00004141"/>
    </source>
</evidence>
<evidence type="ECO:0000313" key="8">
    <source>
        <dbReference type="EMBL" id="GIL31768.1"/>
    </source>
</evidence>
<evidence type="ECO:0000313" key="9">
    <source>
        <dbReference type="Proteomes" id="UP000614996"/>
    </source>
</evidence>
<evidence type="ECO:0000256" key="6">
    <source>
        <dbReference type="SAM" id="Phobius"/>
    </source>
</evidence>
<organism evidence="8 9">
    <name type="scientific">Actinocatenispora comari</name>
    <dbReference type="NCBI Taxonomy" id="2807577"/>
    <lineage>
        <taxon>Bacteria</taxon>
        <taxon>Bacillati</taxon>
        <taxon>Actinomycetota</taxon>
        <taxon>Actinomycetes</taxon>
        <taxon>Micromonosporales</taxon>
        <taxon>Micromonosporaceae</taxon>
        <taxon>Actinocatenispora</taxon>
    </lineage>
</organism>
<feature type="transmembrane region" description="Helical" evidence="6">
    <location>
        <begin position="26"/>
        <end position="44"/>
    </location>
</feature>
<dbReference type="RefSeq" id="WP_207129332.1">
    <property type="nucleotide sequence ID" value="NZ_BOPO01000150.1"/>
</dbReference>
<dbReference type="AlphaFoldDB" id="A0A8J4AIE5"/>
<comment type="subcellular location">
    <subcellularLocation>
        <location evidence="1">Membrane</location>
        <topology evidence="1">Multi-pass membrane protein</topology>
    </subcellularLocation>
</comment>
<dbReference type="Proteomes" id="UP000614996">
    <property type="component" value="Unassembled WGS sequence"/>
</dbReference>
<reference evidence="9" key="1">
    <citation type="journal article" date="2021" name="Int. J. Syst. Evol. Microbiol.">
        <title>Actinocatenispora comari sp. nov., an endophytic actinomycete isolated from aerial parts of Comarum salesowianum.</title>
        <authorList>
            <person name="Oyunbileg N."/>
            <person name="Iizaka Y."/>
            <person name="Hamada M."/>
            <person name="Davaapurev B.O."/>
            <person name="Fukumoto A."/>
            <person name="Tsetseg B."/>
            <person name="Kato F."/>
            <person name="Tamura T."/>
            <person name="Batkhuu J."/>
            <person name="Anzai Y."/>
        </authorList>
    </citation>
    <scope>NUCLEOTIDE SEQUENCE [LARGE SCALE GENOMIC DNA]</scope>
    <source>
        <strain evidence="9">NUM-2625</strain>
    </source>
</reference>
<keyword evidence="2 6" id="KW-0812">Transmembrane</keyword>
<feature type="domain" description="TM2" evidence="7">
    <location>
        <begin position="21"/>
        <end position="69"/>
    </location>
</feature>
<feature type="region of interest" description="Disordered" evidence="5">
    <location>
        <begin position="1"/>
        <end position="20"/>
    </location>
</feature>
<evidence type="ECO:0000256" key="3">
    <source>
        <dbReference type="ARBA" id="ARBA00022989"/>
    </source>
</evidence>
<proteinExistence type="predicted"/>
<sequence length="82" mass="8794">MDQATQTPQATPAAGATTPGAKSVGVAYLLWFFFGFLGVHQFYLGRTGRGVSYIFTLGWLGIGLLIDLFTLPGQVRKANGEQ</sequence>
<evidence type="ECO:0000256" key="5">
    <source>
        <dbReference type="SAM" id="MobiDB-lite"/>
    </source>
</evidence>
<keyword evidence="4 6" id="KW-0472">Membrane</keyword>
<evidence type="ECO:0000256" key="4">
    <source>
        <dbReference type="ARBA" id="ARBA00023136"/>
    </source>
</evidence>
<keyword evidence="9" id="KW-1185">Reference proteome</keyword>
<dbReference type="PANTHER" id="PTHR21016">
    <property type="entry name" value="BETA-AMYLOID BINDING PROTEIN-RELATED"/>
    <property type="match status" value="1"/>
</dbReference>
<dbReference type="GO" id="GO:0016020">
    <property type="term" value="C:membrane"/>
    <property type="evidence" value="ECO:0007669"/>
    <property type="project" value="UniProtKB-SubCell"/>
</dbReference>
<feature type="transmembrane region" description="Helical" evidence="6">
    <location>
        <begin position="51"/>
        <end position="71"/>
    </location>
</feature>
<accession>A0A8J4AIE5</accession>
<comment type="caution">
    <text evidence="8">The sequence shown here is derived from an EMBL/GenBank/DDBJ whole genome shotgun (WGS) entry which is preliminary data.</text>
</comment>
<dbReference type="Pfam" id="PF05154">
    <property type="entry name" value="TM2"/>
    <property type="match status" value="1"/>
</dbReference>
<dbReference type="PANTHER" id="PTHR21016:SF25">
    <property type="entry name" value="TM2 DOMAIN-CONTAINING PROTEIN DDB_G0277895-RELATED"/>
    <property type="match status" value="1"/>
</dbReference>
<dbReference type="EMBL" id="BOPO01000150">
    <property type="protein sequence ID" value="GIL31768.1"/>
    <property type="molecule type" value="Genomic_DNA"/>
</dbReference>
<name>A0A8J4AIE5_9ACTN</name>